<dbReference type="InterPro" id="IPR000182">
    <property type="entry name" value="GNAT_dom"/>
</dbReference>
<dbReference type="RefSeq" id="WP_094267798.1">
    <property type="nucleotide sequence ID" value="NZ_JAQVFK010000068.1"/>
</dbReference>
<accession>A0A235F1L8</accession>
<dbReference type="Gene3D" id="3.40.630.30">
    <property type="match status" value="1"/>
</dbReference>
<organism evidence="8 9">
    <name type="scientific">Thauera propionica</name>
    <dbReference type="NCBI Taxonomy" id="2019431"/>
    <lineage>
        <taxon>Bacteria</taxon>
        <taxon>Pseudomonadati</taxon>
        <taxon>Pseudomonadota</taxon>
        <taxon>Betaproteobacteria</taxon>
        <taxon>Rhodocyclales</taxon>
        <taxon>Zoogloeaceae</taxon>
        <taxon>Thauera</taxon>
    </lineage>
</organism>
<dbReference type="PANTHER" id="PTHR43420">
    <property type="entry name" value="ACETYLTRANSFERASE"/>
    <property type="match status" value="1"/>
</dbReference>
<evidence type="ECO:0000256" key="2">
    <source>
        <dbReference type="ARBA" id="ARBA00022490"/>
    </source>
</evidence>
<evidence type="ECO:0000313" key="8">
    <source>
        <dbReference type="EMBL" id="OYD54565.1"/>
    </source>
</evidence>
<comment type="caution">
    <text evidence="8">The sequence shown here is derived from an EMBL/GenBank/DDBJ whole genome shotgun (WGS) entry which is preliminary data.</text>
</comment>
<dbReference type="PANTHER" id="PTHR43420:SF51">
    <property type="entry name" value="PEPTIDYL-LYSINE N-ACETYLTRANSFERASE YIAC"/>
    <property type="match status" value="1"/>
</dbReference>
<dbReference type="InterPro" id="IPR016181">
    <property type="entry name" value="Acyl_CoA_acyltransferase"/>
</dbReference>
<dbReference type="EMBL" id="NOIH01000007">
    <property type="protein sequence ID" value="OYD54565.1"/>
    <property type="molecule type" value="Genomic_DNA"/>
</dbReference>
<comment type="caution">
    <text evidence="5">Lacks conserved residue(s) required for the propagation of feature annotation.</text>
</comment>
<dbReference type="NCBIfam" id="TIGR01575">
    <property type="entry name" value="rimI"/>
    <property type="match status" value="1"/>
</dbReference>
<dbReference type="EC" id="2.3.1.266" evidence="5 6"/>
<evidence type="ECO:0000256" key="1">
    <source>
        <dbReference type="ARBA" id="ARBA00005395"/>
    </source>
</evidence>
<feature type="binding site" evidence="5">
    <location>
        <position position="113"/>
    </location>
    <ligand>
        <name>acetyl-CoA</name>
        <dbReference type="ChEBI" id="CHEBI:57288"/>
    </ligand>
</feature>
<dbReference type="InterPro" id="IPR006464">
    <property type="entry name" value="AcTrfase_RimI/Ard1"/>
</dbReference>
<evidence type="ECO:0000256" key="5">
    <source>
        <dbReference type="HAMAP-Rule" id="MF_02210"/>
    </source>
</evidence>
<sequence length="151" mass="16845">MNEGAIRHFSPLTPNDLDWVHAQEVDLHPFPWTRGNFADSLTAGHGAWLMRVDNERVGYAVVLKVLDEAHLLNISVARAAQGKGHGRALLEWLQLTAKRNGAGQFFLEVRPSNLAGLALYRSQGFEQIGRRKGYYPAAGGREDAIVMRREL</sequence>
<keyword evidence="2 5" id="KW-0963">Cytoplasm</keyword>
<dbReference type="SUPFAM" id="SSF55729">
    <property type="entry name" value="Acyl-CoA N-acyltransferases (Nat)"/>
    <property type="match status" value="1"/>
</dbReference>
<dbReference type="Pfam" id="PF00583">
    <property type="entry name" value="Acetyltransf_1"/>
    <property type="match status" value="1"/>
</dbReference>
<evidence type="ECO:0000259" key="7">
    <source>
        <dbReference type="PROSITE" id="PS51186"/>
    </source>
</evidence>
<dbReference type="AlphaFoldDB" id="A0A235F1L8"/>
<dbReference type="HAMAP" id="MF_02210">
    <property type="entry name" value="RimI"/>
    <property type="match status" value="1"/>
</dbReference>
<feature type="active site" description="Proton donor" evidence="5">
    <location>
        <position position="120"/>
    </location>
</feature>
<reference evidence="8 9" key="1">
    <citation type="submission" date="2017-07" db="EMBL/GenBank/DDBJ databases">
        <title>Thauera sp. KNDSS-Mac4 genome sequence and assembly.</title>
        <authorList>
            <person name="Mayilraj S."/>
        </authorList>
    </citation>
    <scope>NUCLEOTIDE SEQUENCE [LARGE SCALE GENOMIC DNA]</scope>
    <source>
        <strain evidence="8 9">KNDSS-Mac4</strain>
    </source>
</reference>
<comment type="catalytic activity">
    <reaction evidence="5 6">
        <text>N-terminal L-alanyl-[ribosomal protein bS18] + acetyl-CoA = N-terminal N(alpha)-acetyl-L-alanyl-[ribosomal protein bS18] + CoA + H(+)</text>
        <dbReference type="Rhea" id="RHEA:43756"/>
        <dbReference type="Rhea" id="RHEA-COMP:10676"/>
        <dbReference type="Rhea" id="RHEA-COMP:10677"/>
        <dbReference type="ChEBI" id="CHEBI:15378"/>
        <dbReference type="ChEBI" id="CHEBI:57287"/>
        <dbReference type="ChEBI" id="CHEBI:57288"/>
        <dbReference type="ChEBI" id="CHEBI:64718"/>
        <dbReference type="ChEBI" id="CHEBI:83683"/>
        <dbReference type="EC" id="2.3.1.266"/>
    </reaction>
</comment>
<dbReference type="GO" id="GO:0005737">
    <property type="term" value="C:cytoplasm"/>
    <property type="evidence" value="ECO:0007669"/>
    <property type="project" value="UniProtKB-SubCell"/>
</dbReference>
<dbReference type="OrthoDB" id="9796919at2"/>
<protein>
    <recommendedName>
        <fullName evidence="5 6">[Ribosomal protein bS18]-alanine N-acetyltransferase</fullName>
        <ecNumber evidence="5 6">2.3.1.266</ecNumber>
    </recommendedName>
</protein>
<gene>
    <name evidence="5 8" type="primary">rimI</name>
    <name evidence="8" type="ORF">CGK74_07170</name>
</gene>
<dbReference type="Proteomes" id="UP000215181">
    <property type="component" value="Unassembled WGS sequence"/>
</dbReference>
<dbReference type="InterPro" id="IPR043690">
    <property type="entry name" value="RimI"/>
</dbReference>
<comment type="similarity">
    <text evidence="1 5 6">Belongs to the acetyltransferase family. RimI subfamily.</text>
</comment>
<dbReference type="GO" id="GO:0008999">
    <property type="term" value="F:protein-N-terminal-alanine acetyltransferase activity"/>
    <property type="evidence" value="ECO:0007669"/>
    <property type="project" value="UniProtKB-UniRule"/>
</dbReference>
<dbReference type="PROSITE" id="PS51186">
    <property type="entry name" value="GNAT"/>
    <property type="match status" value="1"/>
</dbReference>
<keyword evidence="3 5" id="KW-0808">Transferase</keyword>
<proteinExistence type="inferred from homology"/>
<evidence type="ECO:0000256" key="6">
    <source>
        <dbReference type="RuleBase" id="RU363094"/>
    </source>
</evidence>
<keyword evidence="4 5" id="KW-0012">Acyltransferase</keyword>
<evidence type="ECO:0000256" key="3">
    <source>
        <dbReference type="ARBA" id="ARBA00022679"/>
    </source>
</evidence>
<name>A0A235F1L8_9RHOO</name>
<comment type="function">
    <text evidence="5 6">Acetylates the N-terminal alanine of ribosomal protein bS18.</text>
</comment>
<keyword evidence="9" id="KW-1185">Reference proteome</keyword>
<dbReference type="InterPro" id="IPR050680">
    <property type="entry name" value="YpeA/RimI_acetyltransf"/>
</dbReference>
<dbReference type="CDD" id="cd04301">
    <property type="entry name" value="NAT_SF"/>
    <property type="match status" value="1"/>
</dbReference>
<feature type="domain" description="N-acetyltransferase" evidence="7">
    <location>
        <begin position="7"/>
        <end position="151"/>
    </location>
</feature>
<evidence type="ECO:0000313" key="9">
    <source>
        <dbReference type="Proteomes" id="UP000215181"/>
    </source>
</evidence>
<feature type="active site" description="Proton acceptor" evidence="5">
    <location>
        <position position="108"/>
    </location>
</feature>
<evidence type="ECO:0000256" key="4">
    <source>
        <dbReference type="ARBA" id="ARBA00023315"/>
    </source>
</evidence>
<comment type="subcellular location">
    <subcellularLocation>
        <location evidence="5 6">Cytoplasm</location>
    </subcellularLocation>
</comment>